<reference evidence="1 2" key="1">
    <citation type="submission" date="2016-06" db="EMBL/GenBank/DDBJ databases">
        <authorList>
            <person name="Kjaerup R.B."/>
            <person name="Dalgaard T.S."/>
            <person name="Juul-Madsen H.R."/>
        </authorList>
    </citation>
    <scope>NUCLEOTIDE SEQUENCE [LARGE SCALE GENOMIC DNA]</scope>
    <source>
        <strain evidence="1 2">1245752.6</strain>
    </source>
</reference>
<evidence type="ECO:0000313" key="1">
    <source>
        <dbReference type="EMBL" id="OBS01860.1"/>
    </source>
</evidence>
<comment type="caution">
    <text evidence="1">The sequence shown here is derived from an EMBL/GenBank/DDBJ whole genome shotgun (WGS) entry which is preliminary data.</text>
</comment>
<dbReference type="InterPro" id="IPR019276">
    <property type="entry name" value="DUF2303"/>
</dbReference>
<dbReference type="RefSeq" id="WP_065133869.1">
    <property type="nucleotide sequence ID" value="NZ_MAEM01000243.1"/>
</dbReference>
<protein>
    <recommendedName>
        <fullName evidence="3">DUF2303 family protein</fullName>
    </recommendedName>
</protein>
<evidence type="ECO:0008006" key="3">
    <source>
        <dbReference type="Google" id="ProtNLM"/>
    </source>
</evidence>
<dbReference type="OrthoDB" id="4548805at2"/>
<name>A0A1A6BHQ1_MYCGO</name>
<dbReference type="AlphaFoldDB" id="A0A1A6BHQ1"/>
<proteinExistence type="predicted"/>
<organism evidence="1 2">
    <name type="scientific">Mycobacterium gordonae</name>
    <dbReference type="NCBI Taxonomy" id="1778"/>
    <lineage>
        <taxon>Bacteria</taxon>
        <taxon>Bacillati</taxon>
        <taxon>Actinomycetota</taxon>
        <taxon>Actinomycetes</taxon>
        <taxon>Mycobacteriales</taxon>
        <taxon>Mycobacteriaceae</taxon>
        <taxon>Mycobacterium</taxon>
    </lineage>
</organism>
<dbReference type="Proteomes" id="UP000093757">
    <property type="component" value="Unassembled WGS sequence"/>
</dbReference>
<dbReference type="EMBL" id="MAEM01000243">
    <property type="protein sequence ID" value="OBS01860.1"/>
    <property type="molecule type" value="Genomic_DNA"/>
</dbReference>
<accession>A0A1A6BHQ1</accession>
<sequence length="285" mass="31495">MTDNTTTTNIDHVDSALLVGARAPHRAQIIDGLLPHQRHAIAVTEEHGLQVTDIAVDPTEFPIPLRVKGERTVSELESFLAELERRPMAQPTGTLWGSAKRGVLTAIYNDHNGNGTDAGWRDDKLTMKLTADDDWAAWHAMSGRLHPQNEFGDKIEELLHTITSPDQAELLEVIDSIRSSTSGEFESKVERAHGGLKLTYREDHTVTAGKGRELEVPQVIILNLRPWEGHPETYPVEAKFRTRVTNGSLGLAIKLQPTAQILREAWHTITQAVTGQTGKPVLAVQ</sequence>
<evidence type="ECO:0000313" key="2">
    <source>
        <dbReference type="Proteomes" id="UP000093757"/>
    </source>
</evidence>
<gene>
    <name evidence="1" type="ORF">A9W98_17910</name>
</gene>
<dbReference type="Pfam" id="PF10065">
    <property type="entry name" value="DUF2303"/>
    <property type="match status" value="1"/>
</dbReference>